<dbReference type="EMBL" id="JACBGI020000004">
    <property type="protein sequence ID" value="MBF6057519.1"/>
    <property type="molecule type" value="Genomic_DNA"/>
</dbReference>
<dbReference type="InterPro" id="IPR004960">
    <property type="entry name" value="LipA_acyltrans"/>
</dbReference>
<evidence type="ECO:0000256" key="2">
    <source>
        <dbReference type="ARBA" id="ARBA00022475"/>
    </source>
</evidence>
<sequence>MKLSFKDRLIAAMVIAFLKLLAALPFSVTQALGRGLGRLLYWLPNSQKEVARCNLAAAYPDLSGAERQILLKDLLQQSAQSIFELGPFWIWPKDKLMERIEKVSGEALLNDALQQEKGILFLAPHFGAWELIGPYLSSRFPSTFMYRPPNLIGLDDFMVESRGRFGADLAPTDLRGVRKLIQALNQGQISVILPDQDPGEKGSVYAPFFKRPARTMTLVNKLLQKADCAVMYVVMQRLPNGRFHLHFLPAEEALTDRDELIAAGALNRGVEACIAVAPEQYLWSYKRYRKPPPGWKDVYR</sequence>
<protein>
    <submittedName>
        <fullName evidence="7">Lysophospholipid acyltransferase family protein</fullName>
    </submittedName>
</protein>
<dbReference type="Pfam" id="PF03279">
    <property type="entry name" value="Lip_A_acyltrans"/>
    <property type="match status" value="1"/>
</dbReference>
<evidence type="ECO:0000313" key="8">
    <source>
        <dbReference type="Proteomes" id="UP001193680"/>
    </source>
</evidence>
<dbReference type="PIRSF" id="PIRSF026649">
    <property type="entry name" value="MsbB"/>
    <property type="match status" value="1"/>
</dbReference>
<keyword evidence="3" id="KW-0997">Cell inner membrane</keyword>
<keyword evidence="4" id="KW-0808">Transferase</keyword>
<keyword evidence="8" id="KW-1185">Reference proteome</keyword>
<dbReference type="PANTHER" id="PTHR30606:SF10">
    <property type="entry name" value="PHOSPHATIDYLINOSITOL MANNOSIDE ACYLTRANSFERASE"/>
    <property type="match status" value="1"/>
</dbReference>
<keyword evidence="2" id="KW-1003">Cell membrane</keyword>
<evidence type="ECO:0000313" key="7">
    <source>
        <dbReference type="EMBL" id="MBF6057519.1"/>
    </source>
</evidence>
<evidence type="ECO:0000256" key="5">
    <source>
        <dbReference type="ARBA" id="ARBA00023136"/>
    </source>
</evidence>
<dbReference type="GO" id="GO:0016746">
    <property type="term" value="F:acyltransferase activity"/>
    <property type="evidence" value="ECO:0007669"/>
    <property type="project" value="UniProtKB-KW"/>
</dbReference>
<evidence type="ECO:0000256" key="6">
    <source>
        <dbReference type="ARBA" id="ARBA00023315"/>
    </source>
</evidence>
<dbReference type="RefSeq" id="WP_185977667.1">
    <property type="nucleotide sequence ID" value="NZ_JACBGI020000004.1"/>
</dbReference>
<reference evidence="7 8" key="1">
    <citation type="submission" date="2020-06" db="EMBL/GenBank/DDBJ databases">
        <authorList>
            <person name="Scott K."/>
        </authorList>
    </citation>
    <scope>NUCLEOTIDE SEQUENCE [LARGE SCALE GENOMIC DNA]</scope>
    <source>
        <strain evidence="7 8">HH1</strain>
    </source>
</reference>
<gene>
    <name evidence="7" type="ORF">H8792_004115</name>
</gene>
<accession>A0ABS0BVW7</accession>
<evidence type="ECO:0000256" key="4">
    <source>
        <dbReference type="ARBA" id="ARBA00022679"/>
    </source>
</evidence>
<comment type="caution">
    <text evidence="7">The sequence shown here is derived from an EMBL/GenBank/DDBJ whole genome shotgun (WGS) entry which is preliminary data.</text>
</comment>
<keyword evidence="5" id="KW-0472">Membrane</keyword>
<dbReference type="Proteomes" id="UP001193680">
    <property type="component" value="Unassembled WGS sequence"/>
</dbReference>
<dbReference type="CDD" id="cd07984">
    <property type="entry name" value="LPLAT_LABLAT-like"/>
    <property type="match status" value="1"/>
</dbReference>
<comment type="subcellular location">
    <subcellularLocation>
        <location evidence="1">Cell inner membrane</location>
    </subcellularLocation>
</comment>
<evidence type="ECO:0000256" key="1">
    <source>
        <dbReference type="ARBA" id="ARBA00004533"/>
    </source>
</evidence>
<name>A0ABS0BVW7_9GAMM</name>
<proteinExistence type="predicted"/>
<evidence type="ECO:0000256" key="3">
    <source>
        <dbReference type="ARBA" id="ARBA00022519"/>
    </source>
</evidence>
<reference evidence="7 8" key="2">
    <citation type="submission" date="2020-11" db="EMBL/GenBank/DDBJ databases">
        <title>Sulfur oxidizing isolate from Hospital Hole Sinkhole.</title>
        <authorList>
            <person name="Scott K.M."/>
        </authorList>
    </citation>
    <scope>NUCLEOTIDE SEQUENCE [LARGE SCALE GENOMIC DNA]</scope>
    <source>
        <strain evidence="7 8">HH1</strain>
    </source>
</reference>
<keyword evidence="6 7" id="KW-0012">Acyltransferase</keyword>
<dbReference type="PANTHER" id="PTHR30606">
    <property type="entry name" value="LIPID A BIOSYNTHESIS LAUROYL ACYLTRANSFERASE"/>
    <property type="match status" value="1"/>
</dbReference>
<organism evidence="7 8">
    <name type="scientific">Thiomicrorhabdus heinhorstiae</name>
    <dbReference type="NCBI Taxonomy" id="2748010"/>
    <lineage>
        <taxon>Bacteria</taxon>
        <taxon>Pseudomonadati</taxon>
        <taxon>Pseudomonadota</taxon>
        <taxon>Gammaproteobacteria</taxon>
        <taxon>Thiotrichales</taxon>
        <taxon>Piscirickettsiaceae</taxon>
        <taxon>Thiomicrorhabdus</taxon>
    </lineage>
</organism>